<sequence length="173" mass="19664">MTTTSPDSIRAVDMRPGHEFDFLRGQWVIRHRRLKLRLQDCTTWEDFGGTLQAWSLLGGLGNVDDNWLAQPSGAYRAVTMRTFDPVTGQWAIWWLDGRAPGQLDTPVRGSFVDGVGEFFADDQLDGRAIRVRFRWSDISATGARWEQAFSPDAGATWEINWVMDMRRTDEPAA</sequence>
<reference evidence="1 2" key="1">
    <citation type="journal article" date="2008" name="Int. J. Syst. Evol. Microbiol.">
        <title>Description of Roseateles aquatilis sp. nov. and Roseateles terrae sp. nov., in the class Betaproteobacteria, and emended description of the genus Roseateles.</title>
        <authorList>
            <person name="Gomila M."/>
            <person name="Bowien B."/>
            <person name="Falsen E."/>
            <person name="Moore E.R."/>
            <person name="Lalucat J."/>
        </authorList>
    </citation>
    <scope>NUCLEOTIDE SEQUENCE [LARGE SCALE GENOMIC DNA]</scope>
    <source>
        <strain evidence="1 2">CCUG 48205</strain>
    </source>
</reference>
<accession>A0A246J4R6</accession>
<dbReference type="RefSeq" id="WP_088386351.1">
    <property type="nucleotide sequence ID" value="NZ_NIOF01000009.1"/>
</dbReference>
<keyword evidence="2" id="KW-1185">Reference proteome</keyword>
<protein>
    <submittedName>
        <fullName evidence="1">DUF1579 domain-containing protein</fullName>
    </submittedName>
</protein>
<dbReference type="AlphaFoldDB" id="A0A246J4R6"/>
<gene>
    <name evidence="1" type="ORF">CDN99_18415</name>
</gene>
<proteinExistence type="predicted"/>
<name>A0A246J4R6_9BURK</name>
<comment type="caution">
    <text evidence="1">The sequence shown here is derived from an EMBL/GenBank/DDBJ whole genome shotgun (WGS) entry which is preliminary data.</text>
</comment>
<organism evidence="1 2">
    <name type="scientific">Roseateles aquatilis</name>
    <dbReference type="NCBI Taxonomy" id="431061"/>
    <lineage>
        <taxon>Bacteria</taxon>
        <taxon>Pseudomonadati</taxon>
        <taxon>Pseudomonadota</taxon>
        <taxon>Betaproteobacteria</taxon>
        <taxon>Burkholderiales</taxon>
        <taxon>Sphaerotilaceae</taxon>
        <taxon>Roseateles</taxon>
    </lineage>
</organism>
<dbReference type="EMBL" id="NIOF01000009">
    <property type="protein sequence ID" value="OWQ87569.1"/>
    <property type="molecule type" value="Genomic_DNA"/>
</dbReference>
<dbReference type="OrthoDB" id="9814791at2"/>
<evidence type="ECO:0000313" key="1">
    <source>
        <dbReference type="EMBL" id="OWQ87569.1"/>
    </source>
</evidence>
<dbReference type="Proteomes" id="UP000197468">
    <property type="component" value="Unassembled WGS sequence"/>
</dbReference>
<evidence type="ECO:0000313" key="2">
    <source>
        <dbReference type="Proteomes" id="UP000197468"/>
    </source>
</evidence>